<protein>
    <submittedName>
        <fullName evidence="8">MFS transporter</fullName>
    </submittedName>
</protein>
<dbReference type="Gene3D" id="1.20.1250.20">
    <property type="entry name" value="MFS general substrate transporter like domains"/>
    <property type="match status" value="2"/>
</dbReference>
<feature type="transmembrane region" description="Helical" evidence="6">
    <location>
        <begin position="342"/>
        <end position="362"/>
    </location>
</feature>
<dbReference type="PANTHER" id="PTHR42718:SF9">
    <property type="entry name" value="MAJOR FACILITATOR SUPERFAMILY MULTIDRUG TRANSPORTER MFSC"/>
    <property type="match status" value="1"/>
</dbReference>
<feature type="domain" description="Major facilitator superfamily (MFS) profile" evidence="7">
    <location>
        <begin position="6"/>
        <end position="479"/>
    </location>
</feature>
<keyword evidence="5 6" id="KW-0472">Membrane</keyword>
<feature type="transmembrane region" description="Helical" evidence="6">
    <location>
        <begin position="368"/>
        <end position="389"/>
    </location>
</feature>
<keyword evidence="9" id="KW-1185">Reference proteome</keyword>
<keyword evidence="3 6" id="KW-0812">Transmembrane</keyword>
<feature type="transmembrane region" description="Helical" evidence="6">
    <location>
        <begin position="40"/>
        <end position="61"/>
    </location>
</feature>
<dbReference type="InterPro" id="IPR036259">
    <property type="entry name" value="MFS_trans_sf"/>
</dbReference>
<feature type="transmembrane region" description="Helical" evidence="6">
    <location>
        <begin position="73"/>
        <end position="92"/>
    </location>
</feature>
<feature type="transmembrane region" description="Helical" evidence="6">
    <location>
        <begin position="193"/>
        <end position="213"/>
    </location>
</feature>
<evidence type="ECO:0000256" key="2">
    <source>
        <dbReference type="ARBA" id="ARBA00022448"/>
    </source>
</evidence>
<feature type="transmembrane region" description="Helical" evidence="6">
    <location>
        <begin position="401"/>
        <end position="424"/>
    </location>
</feature>
<evidence type="ECO:0000313" key="9">
    <source>
        <dbReference type="Proteomes" id="UP001501079"/>
    </source>
</evidence>
<feature type="transmembrane region" description="Helical" evidence="6">
    <location>
        <begin position="219"/>
        <end position="241"/>
    </location>
</feature>
<dbReference type="InterPro" id="IPR020846">
    <property type="entry name" value="MFS_dom"/>
</dbReference>
<feature type="transmembrane region" description="Helical" evidence="6">
    <location>
        <begin position="305"/>
        <end position="330"/>
    </location>
</feature>
<dbReference type="Proteomes" id="UP001501079">
    <property type="component" value="Unassembled WGS sequence"/>
</dbReference>
<feature type="transmembrane region" description="Helical" evidence="6">
    <location>
        <begin position="161"/>
        <end position="181"/>
    </location>
</feature>
<sequence>MQPVTAVAIVAALIVLVGDSQSLALIPLVGTMAAEYHLTAAQSPLVLSILSIVGAGAVPVLTRVAERISLRGFLIIGLGIATVGNLLCAVAPGFTLLLIGRLLLGLSAAAPISIALMREKSRDVHGTNRGMGLITAAIGLGVAISFLMGGTVLALNGSVSVVFWIMALLAAISLIGAWILVPDFKLEAKEHIDYAGAVLLIIGLTAIAVGISYGADWGWTSAGTLGVLIGGAVVMAIWVWVELSVKEPLIDLRITFKQTTVPAYFSAGIYSALAILSNLAVTTFAQIPAEELKAFGPLAYGLTDWGHTVLESAMFLMPTAFFVLFGGFIMGPIMTKLGLKQTMVFGALLTIIGFAFLAMWHSTWWANMLGMAIWGFAFALGYSAANAAYLHAAKDKEASLFSAAGTMVFASIGSFGAVVFSAVLAGNLLIHQLPAEAAAAALKASPALGSLPSAGAFTWSWIVCAIGGGILLVLAIVHKNAEYQGGLTEELMLASSEVTGAPEKEIIVED</sequence>
<evidence type="ECO:0000313" key="8">
    <source>
        <dbReference type="EMBL" id="GAA4173516.1"/>
    </source>
</evidence>
<evidence type="ECO:0000256" key="1">
    <source>
        <dbReference type="ARBA" id="ARBA00004651"/>
    </source>
</evidence>
<evidence type="ECO:0000259" key="7">
    <source>
        <dbReference type="PROSITE" id="PS50850"/>
    </source>
</evidence>
<dbReference type="InterPro" id="IPR011701">
    <property type="entry name" value="MFS"/>
</dbReference>
<keyword evidence="2" id="KW-0813">Transport</keyword>
<feature type="transmembrane region" description="Helical" evidence="6">
    <location>
        <begin position="456"/>
        <end position="477"/>
    </location>
</feature>
<evidence type="ECO:0000256" key="6">
    <source>
        <dbReference type="SAM" id="Phobius"/>
    </source>
</evidence>
<comment type="subcellular location">
    <subcellularLocation>
        <location evidence="1">Cell membrane</location>
        <topology evidence="1">Multi-pass membrane protein</topology>
    </subcellularLocation>
</comment>
<feature type="transmembrane region" description="Helical" evidence="6">
    <location>
        <begin position="261"/>
        <end position="285"/>
    </location>
</feature>
<evidence type="ECO:0000256" key="5">
    <source>
        <dbReference type="ARBA" id="ARBA00023136"/>
    </source>
</evidence>
<dbReference type="PROSITE" id="PS50850">
    <property type="entry name" value="MFS"/>
    <property type="match status" value="1"/>
</dbReference>
<keyword evidence="4 6" id="KW-1133">Transmembrane helix</keyword>
<evidence type="ECO:0000256" key="3">
    <source>
        <dbReference type="ARBA" id="ARBA00022692"/>
    </source>
</evidence>
<dbReference type="PANTHER" id="PTHR42718">
    <property type="entry name" value="MAJOR FACILITATOR SUPERFAMILY MULTIDRUG TRANSPORTER MFSC"/>
    <property type="match status" value="1"/>
</dbReference>
<dbReference type="EMBL" id="BAABBW010000002">
    <property type="protein sequence ID" value="GAA4173516.1"/>
    <property type="molecule type" value="Genomic_DNA"/>
</dbReference>
<proteinExistence type="predicted"/>
<dbReference type="SUPFAM" id="SSF103473">
    <property type="entry name" value="MFS general substrate transporter"/>
    <property type="match status" value="1"/>
</dbReference>
<feature type="transmembrane region" description="Helical" evidence="6">
    <location>
        <begin position="98"/>
        <end position="118"/>
    </location>
</feature>
<reference evidence="9" key="1">
    <citation type="journal article" date="2019" name="Int. J. Syst. Evol. Microbiol.">
        <title>The Global Catalogue of Microorganisms (GCM) 10K type strain sequencing project: providing services to taxonomists for standard genome sequencing and annotation.</title>
        <authorList>
            <consortium name="The Broad Institute Genomics Platform"/>
            <consortium name="The Broad Institute Genome Sequencing Center for Infectious Disease"/>
            <person name="Wu L."/>
            <person name="Ma J."/>
        </authorList>
    </citation>
    <scope>NUCLEOTIDE SEQUENCE [LARGE SCALE GENOMIC DNA]</scope>
    <source>
        <strain evidence="9">JCM 17591</strain>
    </source>
</reference>
<gene>
    <name evidence="8" type="ORF">GCM10022287_16050</name>
</gene>
<name>A0ABP7ZYI7_9MICO</name>
<dbReference type="Pfam" id="PF07690">
    <property type="entry name" value="MFS_1"/>
    <property type="match status" value="1"/>
</dbReference>
<evidence type="ECO:0000256" key="4">
    <source>
        <dbReference type="ARBA" id="ARBA00022989"/>
    </source>
</evidence>
<accession>A0ABP7ZYI7</accession>
<comment type="caution">
    <text evidence="8">The sequence shown here is derived from an EMBL/GenBank/DDBJ whole genome shotgun (WGS) entry which is preliminary data.</text>
</comment>
<feature type="transmembrane region" description="Helical" evidence="6">
    <location>
        <begin position="130"/>
        <end position="155"/>
    </location>
</feature>
<organism evidence="8 9">
    <name type="scientific">Gryllotalpicola koreensis</name>
    <dbReference type="NCBI Taxonomy" id="993086"/>
    <lineage>
        <taxon>Bacteria</taxon>
        <taxon>Bacillati</taxon>
        <taxon>Actinomycetota</taxon>
        <taxon>Actinomycetes</taxon>
        <taxon>Micrococcales</taxon>
        <taxon>Microbacteriaceae</taxon>
        <taxon>Gryllotalpicola</taxon>
    </lineage>
</organism>